<dbReference type="Pfam" id="PF03601">
    <property type="entry name" value="Cons_hypoth698"/>
    <property type="match status" value="1"/>
</dbReference>
<evidence type="ECO:0000256" key="6">
    <source>
        <dbReference type="ARBA" id="ARBA00023136"/>
    </source>
</evidence>
<comment type="subcellular location">
    <subcellularLocation>
        <location evidence="1">Cell membrane</location>
        <topology evidence="1">Multi-pass membrane protein</topology>
    </subcellularLocation>
</comment>
<protein>
    <submittedName>
        <fullName evidence="8">YeiH family protein</fullName>
    </submittedName>
</protein>
<feature type="transmembrane region" description="Helical" evidence="7">
    <location>
        <begin position="127"/>
        <end position="147"/>
    </location>
</feature>
<feature type="transmembrane region" description="Helical" evidence="7">
    <location>
        <begin position="12"/>
        <end position="31"/>
    </location>
</feature>
<keyword evidence="6 7" id="KW-0472">Membrane</keyword>
<reference evidence="9" key="1">
    <citation type="journal article" date="2019" name="Int. J. Syst. Evol. Microbiol.">
        <title>The Global Catalogue of Microorganisms (GCM) 10K type strain sequencing project: providing services to taxonomists for standard genome sequencing and annotation.</title>
        <authorList>
            <consortium name="The Broad Institute Genomics Platform"/>
            <consortium name="The Broad Institute Genome Sequencing Center for Infectious Disease"/>
            <person name="Wu L."/>
            <person name="Ma J."/>
        </authorList>
    </citation>
    <scope>NUCLEOTIDE SEQUENCE [LARGE SCALE GENOMIC DNA]</scope>
    <source>
        <strain evidence="9">CCM 8947</strain>
    </source>
</reference>
<organism evidence="8 9">
    <name type="scientific">Lacticaseibacillus yichunensis</name>
    <dbReference type="NCBI Taxonomy" id="2486015"/>
    <lineage>
        <taxon>Bacteria</taxon>
        <taxon>Bacillati</taxon>
        <taxon>Bacillota</taxon>
        <taxon>Bacilli</taxon>
        <taxon>Lactobacillales</taxon>
        <taxon>Lactobacillaceae</taxon>
        <taxon>Lacticaseibacillus</taxon>
    </lineage>
</organism>
<gene>
    <name evidence="8" type="ORF">ACFQ47_11540</name>
</gene>
<sequence length="358" mass="37848">MTETQTRTTTFLATLPGIAVSLAVAIIAQAAAQLVPALGGATLAILLGIALGNTILRQPQLARGTKFAESKFLEVSVMLLGLTLTVSTLSAIGIRGFLFVALQMCGTIAFVLWLGRRLNFADQERQLMAGGNAICGSSAIASIAPVIEADERQVGTIVTIVNLMGTVLMLTLPLLAPLLVGRSALAIGALIGGTVQSVGQVIASASMVEGQTVVYATLFKIMRIVLLVFAVLFFSHQHQRQARLQAQAQSQTQSQTQGQSQPQPTAVAARRIQFLIPWYVLGFAAFCLLGSVIQLPKVVAADAHWLSGWLETTALAAIGLRLDLRAFLKEGKRIALFGGGTLVMQVALGALLVRLLVR</sequence>
<keyword evidence="5 7" id="KW-1133">Transmembrane helix</keyword>
<feature type="transmembrane region" description="Helical" evidence="7">
    <location>
        <begin position="37"/>
        <end position="56"/>
    </location>
</feature>
<dbReference type="InterPro" id="IPR018383">
    <property type="entry name" value="UPF0324_pro"/>
</dbReference>
<comment type="similarity">
    <text evidence="2">Belongs to the UPF0324 family.</text>
</comment>
<dbReference type="PANTHER" id="PTHR30106">
    <property type="entry name" value="INNER MEMBRANE PROTEIN YEIH-RELATED"/>
    <property type="match status" value="1"/>
</dbReference>
<feature type="transmembrane region" description="Helical" evidence="7">
    <location>
        <begin position="334"/>
        <end position="357"/>
    </location>
</feature>
<accession>A0ABW4CT27</accession>
<dbReference type="EMBL" id="JBHTOG010000063">
    <property type="protein sequence ID" value="MFD1433299.1"/>
    <property type="molecule type" value="Genomic_DNA"/>
</dbReference>
<proteinExistence type="inferred from homology"/>
<keyword evidence="9" id="KW-1185">Reference proteome</keyword>
<evidence type="ECO:0000256" key="4">
    <source>
        <dbReference type="ARBA" id="ARBA00022692"/>
    </source>
</evidence>
<comment type="caution">
    <text evidence="8">The sequence shown here is derived from an EMBL/GenBank/DDBJ whole genome shotgun (WGS) entry which is preliminary data.</text>
</comment>
<evidence type="ECO:0000256" key="7">
    <source>
        <dbReference type="SAM" id="Phobius"/>
    </source>
</evidence>
<evidence type="ECO:0000256" key="5">
    <source>
        <dbReference type="ARBA" id="ARBA00022989"/>
    </source>
</evidence>
<feature type="transmembrane region" description="Helical" evidence="7">
    <location>
        <begin position="274"/>
        <end position="293"/>
    </location>
</feature>
<feature type="transmembrane region" description="Helical" evidence="7">
    <location>
        <begin position="72"/>
        <end position="91"/>
    </location>
</feature>
<evidence type="ECO:0000313" key="9">
    <source>
        <dbReference type="Proteomes" id="UP001597192"/>
    </source>
</evidence>
<feature type="transmembrane region" description="Helical" evidence="7">
    <location>
        <begin position="213"/>
        <end position="234"/>
    </location>
</feature>
<evidence type="ECO:0000256" key="2">
    <source>
        <dbReference type="ARBA" id="ARBA00007977"/>
    </source>
</evidence>
<evidence type="ECO:0000256" key="3">
    <source>
        <dbReference type="ARBA" id="ARBA00022475"/>
    </source>
</evidence>
<dbReference type="PANTHER" id="PTHR30106:SF2">
    <property type="entry name" value="UPF0324 INNER MEMBRANE PROTEIN YEIH"/>
    <property type="match status" value="1"/>
</dbReference>
<keyword evidence="4 7" id="KW-0812">Transmembrane</keyword>
<feature type="transmembrane region" description="Helical" evidence="7">
    <location>
        <begin position="184"/>
        <end position="207"/>
    </location>
</feature>
<evidence type="ECO:0000256" key="1">
    <source>
        <dbReference type="ARBA" id="ARBA00004651"/>
    </source>
</evidence>
<name>A0ABW4CT27_9LACO</name>
<feature type="transmembrane region" description="Helical" evidence="7">
    <location>
        <begin position="153"/>
        <end position="172"/>
    </location>
</feature>
<dbReference type="Proteomes" id="UP001597192">
    <property type="component" value="Unassembled WGS sequence"/>
</dbReference>
<evidence type="ECO:0000313" key="8">
    <source>
        <dbReference type="EMBL" id="MFD1433299.1"/>
    </source>
</evidence>
<feature type="transmembrane region" description="Helical" evidence="7">
    <location>
        <begin position="97"/>
        <end position="115"/>
    </location>
</feature>
<keyword evidence="3" id="KW-1003">Cell membrane</keyword>
<dbReference type="RefSeq" id="WP_125696175.1">
    <property type="nucleotide sequence ID" value="NZ_JBHTOG010000063.1"/>
</dbReference>